<dbReference type="SUPFAM" id="SSF81324">
    <property type="entry name" value="Voltage-gated potassium channels"/>
    <property type="match status" value="1"/>
</dbReference>
<proteinExistence type="predicted"/>
<dbReference type="PROSITE" id="PS50222">
    <property type="entry name" value="EF_HAND_2"/>
    <property type="match status" value="1"/>
</dbReference>
<dbReference type="GO" id="GO:0005509">
    <property type="term" value="F:calcium ion binding"/>
    <property type="evidence" value="ECO:0007669"/>
    <property type="project" value="InterPro"/>
</dbReference>
<dbReference type="GO" id="GO:0001518">
    <property type="term" value="C:voltage-gated sodium channel complex"/>
    <property type="evidence" value="ECO:0007669"/>
    <property type="project" value="TreeGrafter"/>
</dbReference>
<dbReference type="EMBL" id="CAMXCT010000796">
    <property type="protein sequence ID" value="CAI3983359.1"/>
    <property type="molecule type" value="Genomic_DNA"/>
</dbReference>
<feature type="transmembrane region" description="Helical" evidence="5">
    <location>
        <begin position="631"/>
        <end position="654"/>
    </location>
</feature>
<dbReference type="Pfam" id="PF00520">
    <property type="entry name" value="Ion_trans"/>
    <property type="match status" value="1"/>
</dbReference>
<dbReference type="CDD" id="cd00051">
    <property type="entry name" value="EFh"/>
    <property type="match status" value="1"/>
</dbReference>
<reference evidence="8" key="2">
    <citation type="submission" date="2024-04" db="EMBL/GenBank/DDBJ databases">
        <authorList>
            <person name="Chen Y."/>
            <person name="Shah S."/>
            <person name="Dougan E. K."/>
            <person name="Thang M."/>
            <person name="Chan C."/>
        </authorList>
    </citation>
    <scope>NUCLEOTIDE SEQUENCE [LARGE SCALE GENOMIC DNA]</scope>
</reference>
<reference evidence="7" key="1">
    <citation type="submission" date="2022-10" db="EMBL/GenBank/DDBJ databases">
        <authorList>
            <person name="Chen Y."/>
            <person name="Dougan E. K."/>
            <person name="Chan C."/>
            <person name="Rhodes N."/>
            <person name="Thang M."/>
        </authorList>
    </citation>
    <scope>NUCLEOTIDE SEQUENCE</scope>
</reference>
<feature type="transmembrane region" description="Helical" evidence="5">
    <location>
        <begin position="721"/>
        <end position="744"/>
    </location>
</feature>
<evidence type="ECO:0000256" key="1">
    <source>
        <dbReference type="ARBA" id="ARBA00004141"/>
    </source>
</evidence>
<name>A0A9P1FN17_9DINO</name>
<dbReference type="PANTHER" id="PTHR10037">
    <property type="entry name" value="VOLTAGE-GATED CATION CHANNEL CALCIUM AND SODIUM"/>
    <property type="match status" value="1"/>
</dbReference>
<evidence type="ECO:0000313" key="8">
    <source>
        <dbReference type="EMBL" id="CAL1136734.1"/>
    </source>
</evidence>
<comment type="caution">
    <text evidence="7">The sequence shown here is derived from an EMBL/GenBank/DDBJ whole genome shotgun (WGS) entry which is preliminary data.</text>
</comment>
<dbReference type="Gene3D" id="1.20.120.350">
    <property type="entry name" value="Voltage-gated potassium channels. Chain C"/>
    <property type="match status" value="1"/>
</dbReference>
<dbReference type="InterPro" id="IPR002048">
    <property type="entry name" value="EF_hand_dom"/>
</dbReference>
<dbReference type="GO" id="GO:0005248">
    <property type="term" value="F:voltage-gated sodium channel activity"/>
    <property type="evidence" value="ECO:0007669"/>
    <property type="project" value="TreeGrafter"/>
</dbReference>
<keyword evidence="3 5" id="KW-1133">Transmembrane helix</keyword>
<feature type="domain" description="EF-hand" evidence="6">
    <location>
        <begin position="768"/>
        <end position="803"/>
    </location>
</feature>
<accession>A0A9P1FN17</accession>
<dbReference type="EMBL" id="CAMXCT020000796">
    <property type="protein sequence ID" value="CAL1136734.1"/>
    <property type="molecule type" value="Genomic_DNA"/>
</dbReference>
<dbReference type="Proteomes" id="UP001152797">
    <property type="component" value="Unassembled WGS sequence"/>
</dbReference>
<organism evidence="7">
    <name type="scientific">Cladocopium goreaui</name>
    <dbReference type="NCBI Taxonomy" id="2562237"/>
    <lineage>
        <taxon>Eukaryota</taxon>
        <taxon>Sar</taxon>
        <taxon>Alveolata</taxon>
        <taxon>Dinophyceae</taxon>
        <taxon>Suessiales</taxon>
        <taxon>Symbiodiniaceae</taxon>
        <taxon>Cladocopium</taxon>
    </lineage>
</organism>
<evidence type="ECO:0000256" key="4">
    <source>
        <dbReference type="ARBA" id="ARBA00023136"/>
    </source>
</evidence>
<dbReference type="AlphaFoldDB" id="A0A9P1FN17"/>
<comment type="subcellular location">
    <subcellularLocation>
        <location evidence="1">Membrane</location>
        <topology evidence="1">Multi-pass membrane protein</topology>
    </subcellularLocation>
</comment>
<evidence type="ECO:0000313" key="7">
    <source>
        <dbReference type="EMBL" id="CAI3983359.1"/>
    </source>
</evidence>
<dbReference type="InterPro" id="IPR005821">
    <property type="entry name" value="Ion_trans_dom"/>
</dbReference>
<dbReference type="InterPro" id="IPR027359">
    <property type="entry name" value="Volt_channel_dom_sf"/>
</dbReference>
<gene>
    <name evidence="7" type="ORF">C1SCF055_LOCUS10977</name>
</gene>
<evidence type="ECO:0000256" key="3">
    <source>
        <dbReference type="ARBA" id="ARBA00022989"/>
    </source>
</evidence>
<dbReference type="OrthoDB" id="427310at2759"/>
<protein>
    <submittedName>
        <fullName evidence="9">Spondin-1</fullName>
    </submittedName>
</protein>
<dbReference type="InterPro" id="IPR043203">
    <property type="entry name" value="VGCC_Ca_Na"/>
</dbReference>
<dbReference type="EMBL" id="CAMXCT030000796">
    <property type="protein sequence ID" value="CAL4770671.1"/>
    <property type="molecule type" value="Genomic_DNA"/>
</dbReference>
<keyword evidence="2 5" id="KW-0812">Transmembrane</keyword>
<sequence length="906" mass="102944">MAQPPPAPPTEELFQFPLFFPKEFSPASLCDPETLPLRALTNGDFAFGPGWVDYRGVRVPHMSMETILKRIRRKNVQLSRWVVNLGAADGRCGRGTEVLDPANCLVEEQNFHGLLIEGNESLALATHARLGDDRLNDVLVRAAAITPSTVADLVLGQLPVNEVDLLKIDVDSIPHDALLVALLSSGLRAKVLHTEIGPWFPPHAQYWRDYGLSEPLVYTPRPEIIGLNPSLSRVDEVVKPFGYELLQVELYDAIWIRKDYLDAFPGSDHDLYAKWLVGAFCNPGFLRFGENFRFGRYDYRAWANPEVPWEERGEAMRSLLQRAQGPSGWHLKLEEKSGGRHLGDLMPGHIDHRTWREERWEMELLQALALEQERLLRRADEEHQAWRRTLQESFRCLTQRELAQEGVSEVFAQLLDVRPGDQPILPEDIDPVPICLDCLDRLDSESSEEEKVSKVLSVTESRASGRGPSPQSVAELRSLMSDDSNHWFRCTIFPWLDYVAGIAVLLNTILMLTQLELDGRAAAVVLGLESRDFTHTLQVMQGFEASFVFFYIVELLLRIWVERLSFFKDVPNLFDCGLVILGIVDVVVSSPFDGVKSPVEDQPSLKLMRSLKSMRALRLVRTFRFVRGLRLLVTACKCFIPSLFWSMVLLAVFMTMGALTLGTTLQTFITDDAVELDAKLWVWSRYGTAFRAIYTMYEVTFAGNWPTNARPVIESVNPLFAIFYIGYITVIVFALIRVISALFLKDTLDAAQSDADLAVVDKKERRRVYVTKLEALFEAIDTKKSGMINEKQLSQITRCRMSTLTLRLWESAALFHLLDDGDGEVTREEFINGIMHCKGEARAIDQVIMHAELKLVTKRLEGLCKHMGCKKKSSLLSPMQRRQKAFKEKAEHLKTFRQSQSDMRLR</sequence>
<evidence type="ECO:0000313" key="10">
    <source>
        <dbReference type="Proteomes" id="UP001152797"/>
    </source>
</evidence>
<dbReference type="PANTHER" id="PTHR10037:SF62">
    <property type="entry name" value="SODIUM CHANNEL PROTEIN 60E"/>
    <property type="match status" value="1"/>
</dbReference>
<evidence type="ECO:0000259" key="6">
    <source>
        <dbReference type="PROSITE" id="PS50222"/>
    </source>
</evidence>
<evidence type="ECO:0000256" key="5">
    <source>
        <dbReference type="SAM" id="Phobius"/>
    </source>
</evidence>
<evidence type="ECO:0000313" key="9">
    <source>
        <dbReference type="EMBL" id="CAL4770671.1"/>
    </source>
</evidence>
<dbReference type="Gene3D" id="1.10.238.10">
    <property type="entry name" value="EF-hand"/>
    <property type="match status" value="1"/>
</dbReference>
<dbReference type="SUPFAM" id="SSF47473">
    <property type="entry name" value="EF-hand"/>
    <property type="match status" value="1"/>
</dbReference>
<keyword evidence="4 5" id="KW-0472">Membrane</keyword>
<keyword evidence="10" id="KW-1185">Reference proteome</keyword>
<dbReference type="Gene3D" id="1.10.287.70">
    <property type="match status" value="1"/>
</dbReference>
<dbReference type="InterPro" id="IPR011992">
    <property type="entry name" value="EF-hand-dom_pair"/>
</dbReference>
<evidence type="ECO:0000256" key="2">
    <source>
        <dbReference type="ARBA" id="ARBA00022692"/>
    </source>
</evidence>